<evidence type="ECO:0000313" key="3">
    <source>
        <dbReference type="Proteomes" id="UP001054889"/>
    </source>
</evidence>
<dbReference type="AlphaFoldDB" id="A0AAV5F2D6"/>
<dbReference type="SUPFAM" id="SSF52058">
    <property type="entry name" value="L domain-like"/>
    <property type="match status" value="1"/>
</dbReference>
<dbReference type="PANTHER" id="PTHR33463">
    <property type="entry name" value="NB-ARC DOMAIN-CONTAINING PROTEIN-RELATED"/>
    <property type="match status" value="1"/>
</dbReference>
<accession>A0AAV5F2D6</accession>
<reference evidence="2" key="1">
    <citation type="journal article" date="2018" name="DNA Res.">
        <title>Multiple hybrid de novo genome assembly of finger millet, an orphan allotetraploid crop.</title>
        <authorList>
            <person name="Hatakeyama M."/>
            <person name="Aluri S."/>
            <person name="Balachadran M.T."/>
            <person name="Sivarajan S.R."/>
            <person name="Patrignani A."/>
            <person name="Gruter S."/>
            <person name="Poveda L."/>
            <person name="Shimizu-Inatsugi R."/>
            <person name="Baeten J."/>
            <person name="Francoijs K.J."/>
            <person name="Nataraja K.N."/>
            <person name="Reddy Y.A.N."/>
            <person name="Phadnis S."/>
            <person name="Ravikumar R.L."/>
            <person name="Schlapbach R."/>
            <person name="Sreeman S.M."/>
            <person name="Shimizu K.K."/>
        </authorList>
    </citation>
    <scope>NUCLEOTIDE SEQUENCE</scope>
</reference>
<sequence>MGERPLDEEDLQRPILPNIRRLRVKDSSLSRTVEHDEFSGRSSETVVLSGRDKMELLEFSGVHVSGERRLSVESSCSSLLKTIIITGPTDMKEISLTGCAKLKNLFLSESFSDLGSICITGTALETLDLSTVMAPKLYGLYLLHCKKLCAILWPPLAEGKRKRYLDKLRVDTTQKEGANTTAISENHTTGREFDWHICARDARILWSLEPVKDYFGPNDALVEILSPSHCDVHTGSGQRHVQVKLNQLMDTARYADVVVNLKDVNKKQEQGTKEGSSNAPAIMCICPSPPSVPSQGCYIHIQDNTSRTRPQTSSITLPGFICDGTKVLHVHDSLHIISILTPPFTSTAWNKLEWCRVEECPKLECVFSPELVGVPEGSDSETVSMFKKLRVTWASHLPNARYIWKCSISSEAWLDGGTFADLTLLHLYCCPRMIHVLHCPLPMAMDVDMDRFKTFDRLETLEIMWCGYLSVAFHFNNTAFELVHNSSASPTYIHSPADDVLASELSDFQNYRIWFPKLKHIYLHELPQLRNICNNGLLVSAPELETIKIRGCWSLRILPIVWSNNVVQCDCEKEWWSRLKWESEEHASHYKPIHPRYYKKTILRGSVLR</sequence>
<proteinExistence type="predicted"/>
<dbReference type="InterPro" id="IPR050905">
    <property type="entry name" value="Plant_NBS-LRR"/>
</dbReference>
<comment type="caution">
    <text evidence="2">The sequence shown here is derived from an EMBL/GenBank/DDBJ whole genome shotgun (WGS) entry which is preliminary data.</text>
</comment>
<dbReference type="EMBL" id="BQKI01000080">
    <property type="protein sequence ID" value="GJN28630.1"/>
    <property type="molecule type" value="Genomic_DNA"/>
</dbReference>
<organism evidence="2 3">
    <name type="scientific">Eleusine coracana subsp. coracana</name>
    <dbReference type="NCBI Taxonomy" id="191504"/>
    <lineage>
        <taxon>Eukaryota</taxon>
        <taxon>Viridiplantae</taxon>
        <taxon>Streptophyta</taxon>
        <taxon>Embryophyta</taxon>
        <taxon>Tracheophyta</taxon>
        <taxon>Spermatophyta</taxon>
        <taxon>Magnoliopsida</taxon>
        <taxon>Liliopsida</taxon>
        <taxon>Poales</taxon>
        <taxon>Poaceae</taxon>
        <taxon>PACMAD clade</taxon>
        <taxon>Chloridoideae</taxon>
        <taxon>Cynodonteae</taxon>
        <taxon>Eleusininae</taxon>
        <taxon>Eleusine</taxon>
    </lineage>
</organism>
<protein>
    <submittedName>
        <fullName evidence="2">Uncharacterized protein</fullName>
    </submittedName>
</protein>
<evidence type="ECO:0000313" key="2">
    <source>
        <dbReference type="EMBL" id="GJN28630.1"/>
    </source>
</evidence>
<keyword evidence="3" id="KW-1185">Reference proteome</keyword>
<dbReference type="Proteomes" id="UP001054889">
    <property type="component" value="Unassembled WGS sequence"/>
</dbReference>
<evidence type="ECO:0000313" key="1">
    <source>
        <dbReference type="EMBL" id="GJN28579.1"/>
    </source>
</evidence>
<gene>
    <name evidence="2" type="primary">gb16778</name>
    <name evidence="1" type="synonym">gb16721</name>
    <name evidence="1" type="ORF">PR202_gb16721</name>
    <name evidence="2" type="ORF">PR202_gb16778</name>
</gene>
<reference evidence="2" key="2">
    <citation type="submission" date="2021-12" db="EMBL/GenBank/DDBJ databases">
        <title>Resequencing data analysis of finger millet.</title>
        <authorList>
            <person name="Hatakeyama M."/>
            <person name="Aluri S."/>
            <person name="Balachadran M.T."/>
            <person name="Sivarajan S.R."/>
            <person name="Poveda L."/>
            <person name="Shimizu-Inatsugi R."/>
            <person name="Schlapbach R."/>
            <person name="Sreeman S.M."/>
            <person name="Shimizu K.K."/>
        </authorList>
    </citation>
    <scope>NUCLEOTIDE SEQUENCE</scope>
</reference>
<name>A0AAV5F2D6_ELECO</name>
<dbReference type="PANTHER" id="PTHR33463:SF34">
    <property type="entry name" value="DISEASE RESISTANCE PROTEIN RPS2"/>
    <property type="match status" value="1"/>
</dbReference>
<dbReference type="EMBL" id="BQKI01000080">
    <property type="protein sequence ID" value="GJN28579.1"/>
    <property type="molecule type" value="Genomic_DNA"/>
</dbReference>